<dbReference type="InterPro" id="IPR059123">
    <property type="entry name" value="StrF_dom"/>
</dbReference>
<accession>C9LXD9</accession>
<dbReference type="PANTHER" id="PTHR43179">
    <property type="entry name" value="RHAMNOSYLTRANSFERASE WBBL"/>
    <property type="match status" value="1"/>
</dbReference>
<gene>
    <name evidence="7" type="ordered locus">Selsp_0531</name>
    <name evidence="8" type="ORF">SELSPUOL_02147</name>
</gene>
<proteinExistence type="inferred from homology"/>
<dbReference type="Pfam" id="PF13712">
    <property type="entry name" value="Glyco_tranf_2_5"/>
    <property type="match status" value="1"/>
</dbReference>
<evidence type="ECO:0000256" key="1">
    <source>
        <dbReference type="ARBA" id="ARBA00004776"/>
    </source>
</evidence>
<dbReference type="Proteomes" id="UP000003505">
    <property type="component" value="Unassembled WGS sequence"/>
</dbReference>
<evidence type="ECO:0000313" key="10">
    <source>
        <dbReference type="Proteomes" id="UP000011124"/>
    </source>
</evidence>
<reference evidence="7 10" key="2">
    <citation type="submission" date="2011-04" db="EMBL/GenBank/DDBJ databases">
        <title>The complete genome of Selenomonas sputigena DSM 20758.</title>
        <authorList>
            <consortium name="US DOE Joint Genome Institute (JGI-PGF)"/>
            <person name="Lucas S."/>
            <person name="Copeland A."/>
            <person name="Lapidus A."/>
            <person name="Bruce D."/>
            <person name="Goodwin L."/>
            <person name="Pitluck S."/>
            <person name="Peters L."/>
            <person name="Kyrpides N."/>
            <person name="Mavromatis K."/>
            <person name="Ivanova N."/>
            <person name="Ovchinnikova G."/>
            <person name="Teshima H."/>
            <person name="Detter J.C."/>
            <person name="Tapia R."/>
            <person name="Han C."/>
            <person name="Land M."/>
            <person name="Hauser L."/>
            <person name="Markowitz V."/>
            <person name="Cheng J.-F."/>
            <person name="Hugenholtz P."/>
            <person name="Woyke T."/>
            <person name="Wu D."/>
            <person name="Gronow S."/>
            <person name="Wellnitz S."/>
            <person name="Schneider S."/>
            <person name="Klenk H.-P."/>
            <person name="Eisen J.A."/>
        </authorList>
    </citation>
    <scope>NUCLEOTIDE SEQUENCE [LARGE SCALE GENOMIC DNA]</scope>
    <source>
        <strain evidence="7">ATCC 35185</strain>
        <strain evidence="10">ATCC 35185 / DSM 20758 / VPI D19B-28</strain>
    </source>
</reference>
<dbReference type="GO" id="GO:0016757">
    <property type="term" value="F:glycosyltransferase activity"/>
    <property type="evidence" value="ECO:0007669"/>
    <property type="project" value="UniProtKB-KW"/>
</dbReference>
<evidence type="ECO:0000313" key="9">
    <source>
        <dbReference type="Proteomes" id="UP000003505"/>
    </source>
</evidence>
<evidence type="ECO:0000256" key="2">
    <source>
        <dbReference type="ARBA" id="ARBA00006739"/>
    </source>
</evidence>
<feature type="domain" description="Streptomycin biosynthesis protein StrF" evidence="6">
    <location>
        <begin position="288"/>
        <end position="495"/>
    </location>
</feature>
<dbReference type="EC" id="2.4.-.-" evidence="8"/>
<dbReference type="OrthoDB" id="9771846at2"/>
<dbReference type="RefSeq" id="WP_006193473.1">
    <property type="nucleotide sequence ID" value="NC_015437.1"/>
</dbReference>
<dbReference type="EMBL" id="ACKP02000049">
    <property type="protein sequence ID" value="EEX76322.1"/>
    <property type="molecule type" value="Genomic_DNA"/>
</dbReference>
<dbReference type="PANTHER" id="PTHR43179:SF12">
    <property type="entry name" value="GALACTOFURANOSYLTRANSFERASE GLFT2"/>
    <property type="match status" value="1"/>
</dbReference>
<keyword evidence="4 8" id="KW-0808">Transferase</keyword>
<evidence type="ECO:0000313" key="8">
    <source>
        <dbReference type="EMBL" id="EEX76322.1"/>
    </source>
</evidence>
<dbReference type="InterPro" id="IPR011004">
    <property type="entry name" value="Trimer_LpxA-like_sf"/>
</dbReference>
<dbReference type="Proteomes" id="UP000011124">
    <property type="component" value="Chromosome"/>
</dbReference>
<evidence type="ECO:0000313" key="7">
    <source>
        <dbReference type="EMBL" id="AEB99503.1"/>
    </source>
</evidence>
<feature type="domain" description="Glycosyltransferase 2-like" evidence="5">
    <location>
        <begin position="6"/>
        <end position="173"/>
    </location>
</feature>
<dbReference type="CDD" id="cd04186">
    <property type="entry name" value="GT_2_like_c"/>
    <property type="match status" value="1"/>
</dbReference>
<feature type="domain" description="Glycosyltransferase 2-like" evidence="5">
    <location>
        <begin position="703"/>
        <end position="815"/>
    </location>
</feature>
<dbReference type="EMBL" id="CP002637">
    <property type="protein sequence ID" value="AEB99503.1"/>
    <property type="molecule type" value="Genomic_DNA"/>
</dbReference>
<keyword evidence="3 8" id="KW-0328">Glycosyltransferase</keyword>
<dbReference type="STRING" id="546271.Selsp_0531"/>
<sequence length="990" mass="112359">MRHKTSIIILSYNTLELLQLCVNSIREYTEAGTYEIIVVENASKDGSAEWLREQMDLRCIYNEENQGFPKGCNQGLSIAEGTELLLLNSDVIVTKNWLENLCRALYSAPEVGAVSCVTNCCSNNQQIETSYENVEDMQAFAATYNVSDPARWERKTTLVGFCFLFKREVFDKVGFLDEQFSPGNFEDDDYSLRILQQGWDLLLCHDTFIHHFGHASFSKGYGDQEVAEKVRRSNALLRRNGALFQQKWHIPSTYKIMDVEELRRLLQHPAEAVGTVQESRLPREKKIAVIVRKSSEEWYGCCMESLERMEWPQGYAVEVFTLDAAKPYAAQVNEILTGTDAKVKIYINDEMCLIHPQVIEDLLTIFQDESIGMAGILGSQSLPVNGDLMDSPYKRGAVYVPSKESFSEQRFEGTRGKAEDVRGILPFFFATQRDIPWDESYEKQYYAVLDHCRAMEEAGMRIVVPLPEDIWCVCQLESIFFDNSDVDRKKFFGKYHAYIDRTDAQERSTLYACGEGSEVPSWQRFSRPEGISIGVATQIHETAFLRLSMPNFEGKPRIVLGDHCKIGAGSTLTAMQRIEFGNSVSVAENVHIKDYVYDDSGIGLLPKDCAIVTKEGGIKIERGVRLEENVSIKGAVRIGRGSIVKAGSTVCTDIPAYCIAEGSPARITFAFSPKAGEWLSTERTETLRKVLAERRRTTPLLTIAFITYNRSRYLKKSLRCVLQQVGNDDLVEILVSDNASTDDTRAFVEEMQRTHKNLRYHCNEKNIGAEGNIHEAIKASRGEYVLVMGDDDYFVDGAIHVLLSGIVRYRGIAIFCLGQQSEDPRSVCTGTGRLRYIEVVSYFMGWISCIVMRRELYDHIREPHKYDDSRIPQVYLQMEILKQNPDFAVLIGSFFMESGGDHKPKGYNFIEVFVKNYFDILTASVEIPAAQLSAAKKHVLEHSILPWCKRIKEEQIGLSLDGIFDIIEEYYGNEPYYAQLVELLGKILQD</sequence>
<dbReference type="Pfam" id="PF00535">
    <property type="entry name" value="Glycos_transf_2"/>
    <property type="match status" value="2"/>
</dbReference>
<dbReference type="eggNOG" id="COG1216">
    <property type="taxonomic scope" value="Bacteria"/>
</dbReference>
<dbReference type="Gene3D" id="2.160.10.10">
    <property type="entry name" value="Hexapeptide repeat proteins"/>
    <property type="match status" value="1"/>
</dbReference>
<dbReference type="KEGG" id="ssg:Selsp_0531"/>
<organism evidence="8 9">
    <name type="scientific">Selenomonas sputigena (strain ATCC 35185 / DSM 20758 / CCUG 44933 / VPI D19B-28)</name>
    <dbReference type="NCBI Taxonomy" id="546271"/>
    <lineage>
        <taxon>Bacteria</taxon>
        <taxon>Bacillati</taxon>
        <taxon>Bacillota</taxon>
        <taxon>Negativicutes</taxon>
        <taxon>Selenomonadales</taxon>
        <taxon>Selenomonadaceae</taxon>
        <taxon>Selenomonas</taxon>
    </lineage>
</organism>
<evidence type="ECO:0000259" key="5">
    <source>
        <dbReference type="Pfam" id="PF00535"/>
    </source>
</evidence>
<dbReference type="SUPFAM" id="SSF53448">
    <property type="entry name" value="Nucleotide-diphospho-sugar transferases"/>
    <property type="match status" value="2"/>
</dbReference>
<evidence type="ECO:0000256" key="4">
    <source>
        <dbReference type="ARBA" id="ARBA00022679"/>
    </source>
</evidence>
<dbReference type="Gene3D" id="3.90.550.10">
    <property type="entry name" value="Spore Coat Polysaccharide Biosynthesis Protein SpsA, Chain A"/>
    <property type="match status" value="3"/>
</dbReference>
<dbReference type="CDD" id="cd00761">
    <property type="entry name" value="Glyco_tranf_GTA_type"/>
    <property type="match status" value="1"/>
</dbReference>
<dbReference type="InterPro" id="IPR029044">
    <property type="entry name" value="Nucleotide-diphossugar_trans"/>
</dbReference>
<dbReference type="InterPro" id="IPR001173">
    <property type="entry name" value="Glyco_trans_2-like"/>
</dbReference>
<evidence type="ECO:0000259" key="6">
    <source>
        <dbReference type="Pfam" id="PF13712"/>
    </source>
</evidence>
<evidence type="ECO:0000256" key="3">
    <source>
        <dbReference type="ARBA" id="ARBA00022676"/>
    </source>
</evidence>
<dbReference type="AlphaFoldDB" id="C9LXD9"/>
<protein>
    <submittedName>
        <fullName evidence="7">Glycosyl transferase family 2</fullName>
    </submittedName>
    <submittedName>
        <fullName evidence="8">Glycosyltransferase, group 2 family protein</fullName>
        <ecNumber evidence="8">2.4.-.-</ecNumber>
    </submittedName>
</protein>
<comment type="similarity">
    <text evidence="2">Belongs to the glycosyltransferase 2 family.</text>
</comment>
<name>C9LXD9_SELS3</name>
<dbReference type="CDD" id="cd04647">
    <property type="entry name" value="LbH_MAT_like"/>
    <property type="match status" value="1"/>
</dbReference>
<dbReference type="HOGENOM" id="CLU_012314_0_0_9"/>
<reference evidence="8 9" key="1">
    <citation type="submission" date="2009-09" db="EMBL/GenBank/DDBJ databases">
        <authorList>
            <person name="Weinstock G."/>
            <person name="Sodergren E."/>
            <person name="Clifton S."/>
            <person name="Fulton L."/>
            <person name="Fulton B."/>
            <person name="Courtney L."/>
            <person name="Fronick C."/>
            <person name="Harrison M."/>
            <person name="Strong C."/>
            <person name="Farmer C."/>
            <person name="Delahaunty K."/>
            <person name="Markovic C."/>
            <person name="Hall O."/>
            <person name="Minx P."/>
            <person name="Tomlinson C."/>
            <person name="Mitreva M."/>
            <person name="Nelson J."/>
            <person name="Hou S."/>
            <person name="Wollam A."/>
            <person name="Pepin K.H."/>
            <person name="Johnson M."/>
            <person name="Bhonagiri V."/>
            <person name="Nash W.E."/>
            <person name="Warren W."/>
            <person name="Chinwalla A."/>
            <person name="Mardis E.R."/>
            <person name="Wilson R.K."/>
        </authorList>
    </citation>
    <scope>NUCLEOTIDE SEQUENCE [LARGE SCALE GENOMIC DNA]</scope>
    <source>
        <strain evidence="8">ATCC 35185</strain>
        <strain evidence="9">ATCC 35185 / DSM 20758 / VPI D19B-28</strain>
    </source>
</reference>
<dbReference type="eggNOG" id="COG0110">
    <property type="taxonomic scope" value="Bacteria"/>
</dbReference>
<dbReference type="SUPFAM" id="SSF51161">
    <property type="entry name" value="Trimeric LpxA-like enzymes"/>
    <property type="match status" value="1"/>
</dbReference>
<comment type="pathway">
    <text evidence="1">Cell wall biogenesis; cell wall polysaccharide biosynthesis.</text>
</comment>
<keyword evidence="10" id="KW-1185">Reference proteome</keyword>